<evidence type="ECO:0000313" key="1">
    <source>
        <dbReference type="EMBL" id="KAF5600555.1"/>
    </source>
</evidence>
<dbReference type="GO" id="GO:0005783">
    <property type="term" value="C:endoplasmic reticulum"/>
    <property type="evidence" value="ECO:0007669"/>
    <property type="project" value="InterPro"/>
</dbReference>
<proteinExistence type="predicted"/>
<name>A0A8H5PP92_9HYPO</name>
<dbReference type="Pfam" id="PF10032">
    <property type="entry name" value="Pho88"/>
    <property type="match status" value="1"/>
</dbReference>
<accession>A0A8H5PP92</accession>
<dbReference type="Proteomes" id="UP000544095">
    <property type="component" value="Unassembled WGS sequence"/>
</dbReference>
<sequence length="94" mass="10337">MVSHGDSLVVTDPTTNPPCARADASSTNLIIILGMMQVSKRVPFDDPFVLNAVRAVYLASSVLPHLEEFILVMHEGYATLDLHKIHQIANTKRP</sequence>
<organism evidence="1 2">
    <name type="scientific">Fusarium pseudoanthophilum</name>
    <dbReference type="NCBI Taxonomy" id="48495"/>
    <lineage>
        <taxon>Eukaryota</taxon>
        <taxon>Fungi</taxon>
        <taxon>Dikarya</taxon>
        <taxon>Ascomycota</taxon>
        <taxon>Pezizomycotina</taxon>
        <taxon>Sordariomycetes</taxon>
        <taxon>Hypocreomycetidae</taxon>
        <taxon>Hypocreales</taxon>
        <taxon>Nectriaceae</taxon>
        <taxon>Fusarium</taxon>
        <taxon>Fusarium fujikuroi species complex</taxon>
    </lineage>
</organism>
<dbReference type="InterPro" id="IPR012098">
    <property type="entry name" value="SND3_fun"/>
</dbReference>
<comment type="caution">
    <text evidence="1">The sequence shown here is derived from an EMBL/GenBank/DDBJ whole genome shotgun (WGS) entry which is preliminary data.</text>
</comment>
<reference evidence="1 2" key="1">
    <citation type="submission" date="2020-05" db="EMBL/GenBank/DDBJ databases">
        <title>Identification and distribution of gene clusters putatively required for synthesis of sphingolipid metabolism inhibitors in phylogenetically diverse species of the filamentous fungus Fusarium.</title>
        <authorList>
            <person name="Kim H.-S."/>
            <person name="Busman M."/>
            <person name="Brown D.W."/>
            <person name="Divon H."/>
            <person name="Uhlig S."/>
            <person name="Proctor R.H."/>
        </authorList>
    </citation>
    <scope>NUCLEOTIDE SEQUENCE [LARGE SCALE GENOMIC DNA]</scope>
    <source>
        <strain evidence="1 2">NRRL 25211</strain>
    </source>
</reference>
<dbReference type="EMBL" id="JAAOAR010000095">
    <property type="protein sequence ID" value="KAF5600555.1"/>
    <property type="molecule type" value="Genomic_DNA"/>
</dbReference>
<keyword evidence="2" id="KW-1185">Reference proteome</keyword>
<evidence type="ECO:0000313" key="2">
    <source>
        <dbReference type="Proteomes" id="UP000544095"/>
    </source>
</evidence>
<dbReference type="GO" id="GO:0045047">
    <property type="term" value="P:protein targeting to ER"/>
    <property type="evidence" value="ECO:0007669"/>
    <property type="project" value="InterPro"/>
</dbReference>
<gene>
    <name evidence="1" type="ORF">FPANT_2282</name>
</gene>
<dbReference type="AlphaFoldDB" id="A0A8H5PP92"/>
<protein>
    <submittedName>
        <fullName evidence="1">Phosphate transporter</fullName>
    </submittedName>
</protein>